<evidence type="ECO:0000256" key="3">
    <source>
        <dbReference type="PROSITE-ProRule" id="PRU00192"/>
    </source>
</evidence>
<dbReference type="Pfam" id="PF00787">
    <property type="entry name" value="PX"/>
    <property type="match status" value="1"/>
</dbReference>
<evidence type="ECO:0000313" key="8">
    <source>
        <dbReference type="Proteomes" id="UP000183567"/>
    </source>
</evidence>
<dbReference type="CDD" id="cd06890">
    <property type="entry name" value="PX_Bem1p"/>
    <property type="match status" value="1"/>
</dbReference>
<feature type="region of interest" description="Disordered" evidence="4">
    <location>
        <begin position="450"/>
        <end position="578"/>
    </location>
</feature>
<dbReference type="SUPFAM" id="SSF64268">
    <property type="entry name" value="PX domain"/>
    <property type="match status" value="1"/>
</dbReference>
<dbReference type="GO" id="GO:0035091">
    <property type="term" value="F:phosphatidylinositol binding"/>
    <property type="evidence" value="ECO:0007669"/>
    <property type="project" value="InterPro"/>
</dbReference>
<dbReference type="GO" id="GO:0000747">
    <property type="term" value="P:conjugation with cellular fusion"/>
    <property type="evidence" value="ECO:0007669"/>
    <property type="project" value="TreeGrafter"/>
</dbReference>
<dbReference type="Gene3D" id="3.30.1520.10">
    <property type="entry name" value="Phox-like domain"/>
    <property type="match status" value="1"/>
</dbReference>
<dbReference type="PANTHER" id="PTHR15706:SF2">
    <property type="entry name" value="SH3 AND PX DOMAIN-CONTAINING PROTEIN 2A"/>
    <property type="match status" value="1"/>
</dbReference>
<protein>
    <submittedName>
        <fullName evidence="7">Uncharacterized protein</fullName>
    </submittedName>
</protein>
<dbReference type="InterPro" id="IPR035549">
    <property type="entry name" value="Bem1/Scd2_SH3_2"/>
</dbReference>
<accession>A0A1J8R0F4</accession>
<dbReference type="Proteomes" id="UP000183567">
    <property type="component" value="Unassembled WGS sequence"/>
</dbReference>
<dbReference type="AlphaFoldDB" id="A0A1J8R0F4"/>
<dbReference type="Gene3D" id="2.30.30.40">
    <property type="entry name" value="SH3 Domains"/>
    <property type="match status" value="2"/>
</dbReference>
<dbReference type="PANTHER" id="PTHR15706">
    <property type="entry name" value="SH3 MULTIPLE DOMAIN"/>
    <property type="match status" value="1"/>
</dbReference>
<keyword evidence="8" id="KW-1185">Reference proteome</keyword>
<keyword evidence="2" id="KW-0677">Repeat</keyword>
<dbReference type="InterPro" id="IPR035550">
    <property type="entry name" value="Bem1/Scd2_PX"/>
</dbReference>
<proteinExistence type="predicted"/>
<feature type="domain" description="SH3" evidence="5">
    <location>
        <begin position="134"/>
        <end position="196"/>
    </location>
</feature>
<feature type="compositionally biased region" description="Basic and acidic residues" evidence="4">
    <location>
        <begin position="450"/>
        <end position="484"/>
    </location>
</feature>
<dbReference type="EMBL" id="LVVM01001119">
    <property type="protein sequence ID" value="OJA19248.1"/>
    <property type="molecule type" value="Genomic_DNA"/>
</dbReference>
<feature type="compositionally biased region" description="Low complexity" evidence="4">
    <location>
        <begin position="535"/>
        <end position="554"/>
    </location>
</feature>
<dbReference type="InterPro" id="IPR035548">
    <property type="entry name" value="Bem1/Scd2_SH3_1"/>
</dbReference>
<keyword evidence="1 3" id="KW-0728">SH3 domain</keyword>
<dbReference type="InterPro" id="IPR001683">
    <property type="entry name" value="PX_dom"/>
</dbReference>
<dbReference type="GO" id="GO:0030674">
    <property type="term" value="F:protein-macromolecule adaptor activity"/>
    <property type="evidence" value="ECO:0007669"/>
    <property type="project" value="TreeGrafter"/>
</dbReference>
<dbReference type="CDD" id="cd11878">
    <property type="entry name" value="SH3_Bem1p_1"/>
    <property type="match status" value="1"/>
</dbReference>
<dbReference type="Pfam" id="PF07653">
    <property type="entry name" value="SH3_2"/>
    <property type="match status" value="1"/>
</dbReference>
<dbReference type="Gene3D" id="3.10.20.90">
    <property type="entry name" value="Phosphatidylinositol 3-kinase Catalytic Subunit, Chain A, domain 1"/>
    <property type="match status" value="1"/>
</dbReference>
<dbReference type="InterPro" id="IPR051228">
    <property type="entry name" value="NADPH_Oxidase/PX-Domain"/>
</dbReference>
<dbReference type="Pfam" id="PF00018">
    <property type="entry name" value="SH3_1"/>
    <property type="match status" value="1"/>
</dbReference>
<dbReference type="PROSITE" id="PS50195">
    <property type="entry name" value="PX"/>
    <property type="match status" value="1"/>
</dbReference>
<feature type="compositionally biased region" description="Polar residues" evidence="4">
    <location>
        <begin position="520"/>
        <end position="534"/>
    </location>
</feature>
<comment type="caution">
    <text evidence="7">The sequence shown here is derived from an EMBL/GenBank/DDBJ whole genome shotgun (WGS) entry which is preliminary data.</text>
</comment>
<dbReference type="InterPro" id="IPR036871">
    <property type="entry name" value="PX_dom_sf"/>
</dbReference>
<dbReference type="STRING" id="180088.A0A1J8R0F4"/>
<dbReference type="SMART" id="SM00326">
    <property type="entry name" value="SH3"/>
    <property type="match status" value="2"/>
</dbReference>
<feature type="domain" description="PX" evidence="6">
    <location>
        <begin position="273"/>
        <end position="409"/>
    </location>
</feature>
<feature type="domain" description="SH3" evidence="5">
    <location>
        <begin position="38"/>
        <end position="101"/>
    </location>
</feature>
<dbReference type="OrthoDB" id="548867at2759"/>
<dbReference type="GO" id="GO:0005737">
    <property type="term" value="C:cytoplasm"/>
    <property type="evidence" value="ECO:0007669"/>
    <property type="project" value="TreeGrafter"/>
</dbReference>
<sequence>MMKSLRKSLNGGKDIHRLEISTPLPLPSISKPQSASLPPQKVIRAITSYGSQTPQQLPFQKGDFFYVTGDAQSQGDWYEAHNPVTGARGLVPKSMFEEFCKSPAVRTSQIVVTTNAPSLSSLPSPTSPPMSPKSPAFFAIVLHDFIAERTDELDAKSGDCITIVAQSNREWFVAKPIGRLGRPGLIPASFVELRNPATNLPIDNVDALIDTGELPGVEEWKKAMFNYKANSISLGVLDEPSSPFNPYSQQQQPFFSTKSASAPPSRAASPVLLPEGILLSADVVSFHYEMEEYWFRIDAIYQPYDPHDPSTLPKAKQLVLFRIYNDFYDFQVSLLKAFPREAGREQDSLRILPFMPGPADHVDDQVTAARREELDEYLHKLCDLNLVGASYILEHQLVREFLSLKPGDVEQEIEPRYDEVRALFSEEATAEEVPYASVTQDFEEEVRDTLGEMKLSDRDDRSEGSDYGEEHTPPTHNLSREEHNSATPQPTVRHRRTNTATSQSKQNGRSSPSYPHLDTSRTSAYSQASSIVSNSALPEHSASSPSSLHSSQPSIAMSSRSRPLSNATNLNAPPMSAGNPQTAFVKIKIFDRVTDDLIAIRVHPRVTHAELLEKVQARLGNNVLNLRYRDSFSNELVGIGDDRDLREWLDSTEKHVLYAE</sequence>
<reference evidence="7 8" key="1">
    <citation type="submission" date="2016-03" db="EMBL/GenBank/DDBJ databases">
        <title>Comparative genomics of the ectomycorrhizal sister species Rhizopogon vinicolor and Rhizopogon vesiculosus (Basidiomycota: Boletales) reveals a divergence of the mating type B locus.</title>
        <authorList>
            <person name="Mujic A.B."/>
            <person name="Kuo A."/>
            <person name="Tritt A."/>
            <person name="Lipzen A."/>
            <person name="Chen C."/>
            <person name="Johnson J."/>
            <person name="Sharma A."/>
            <person name="Barry K."/>
            <person name="Grigoriev I.V."/>
            <person name="Spatafora J.W."/>
        </authorList>
    </citation>
    <scope>NUCLEOTIDE SEQUENCE [LARGE SCALE GENOMIC DNA]</scope>
    <source>
        <strain evidence="7 8">AM-OR11-056</strain>
    </source>
</reference>
<name>A0A1J8R0F4_9AGAM</name>
<evidence type="ECO:0000256" key="4">
    <source>
        <dbReference type="SAM" id="MobiDB-lite"/>
    </source>
</evidence>
<dbReference type="InterPro" id="IPR001452">
    <property type="entry name" value="SH3_domain"/>
</dbReference>
<evidence type="ECO:0000256" key="1">
    <source>
        <dbReference type="ARBA" id="ARBA00022443"/>
    </source>
</evidence>
<dbReference type="SMART" id="SM00312">
    <property type="entry name" value="PX"/>
    <property type="match status" value="1"/>
</dbReference>
<evidence type="ECO:0000313" key="7">
    <source>
        <dbReference type="EMBL" id="OJA19248.1"/>
    </source>
</evidence>
<evidence type="ECO:0000259" key="6">
    <source>
        <dbReference type="PROSITE" id="PS50195"/>
    </source>
</evidence>
<dbReference type="GO" id="GO:0043332">
    <property type="term" value="C:mating projection tip"/>
    <property type="evidence" value="ECO:0007669"/>
    <property type="project" value="TreeGrafter"/>
</dbReference>
<dbReference type="PROSITE" id="PS50002">
    <property type="entry name" value="SH3"/>
    <property type="match status" value="2"/>
</dbReference>
<evidence type="ECO:0000259" key="5">
    <source>
        <dbReference type="PROSITE" id="PS50002"/>
    </source>
</evidence>
<dbReference type="CDD" id="cd11879">
    <property type="entry name" value="SH3_Bem1p_2"/>
    <property type="match status" value="1"/>
</dbReference>
<dbReference type="SUPFAM" id="SSF50044">
    <property type="entry name" value="SH3-domain"/>
    <property type="match status" value="2"/>
</dbReference>
<feature type="compositionally biased region" description="Polar residues" evidence="4">
    <location>
        <begin position="555"/>
        <end position="571"/>
    </location>
</feature>
<gene>
    <name evidence="7" type="ORF">AZE42_05989</name>
</gene>
<organism evidence="7 8">
    <name type="scientific">Rhizopogon vesiculosus</name>
    <dbReference type="NCBI Taxonomy" id="180088"/>
    <lineage>
        <taxon>Eukaryota</taxon>
        <taxon>Fungi</taxon>
        <taxon>Dikarya</taxon>
        <taxon>Basidiomycota</taxon>
        <taxon>Agaricomycotina</taxon>
        <taxon>Agaricomycetes</taxon>
        <taxon>Agaricomycetidae</taxon>
        <taxon>Boletales</taxon>
        <taxon>Suillineae</taxon>
        <taxon>Rhizopogonaceae</taxon>
        <taxon>Rhizopogon</taxon>
    </lineage>
</organism>
<dbReference type="InterPro" id="IPR036028">
    <property type="entry name" value="SH3-like_dom_sf"/>
</dbReference>
<evidence type="ECO:0000256" key="2">
    <source>
        <dbReference type="ARBA" id="ARBA00022737"/>
    </source>
</evidence>
<dbReference type="SUPFAM" id="SSF54277">
    <property type="entry name" value="CAD &amp; PB1 domains"/>
    <property type="match status" value="1"/>
</dbReference>
<feature type="compositionally biased region" description="Polar residues" evidence="4">
    <location>
        <begin position="498"/>
        <end position="513"/>
    </location>
</feature>